<keyword evidence="2" id="KW-1185">Reference proteome</keyword>
<organism evidence="1 2">
    <name type="scientific">Floridaenema flaviceps BLCC-F50</name>
    <dbReference type="NCBI Taxonomy" id="3153642"/>
    <lineage>
        <taxon>Bacteria</taxon>
        <taxon>Bacillati</taxon>
        <taxon>Cyanobacteriota</taxon>
        <taxon>Cyanophyceae</taxon>
        <taxon>Oscillatoriophycideae</taxon>
        <taxon>Aerosakkonematales</taxon>
        <taxon>Aerosakkonemataceae</taxon>
        <taxon>Floridanema</taxon>
        <taxon>Floridanema flaviceps</taxon>
    </lineage>
</organism>
<dbReference type="RefSeq" id="WP_413264264.1">
    <property type="nucleotide sequence ID" value="NZ_JBHFNR010000121.1"/>
</dbReference>
<name>A0ABV4XTM7_9CYAN</name>
<dbReference type="Proteomes" id="UP001576784">
    <property type="component" value="Unassembled WGS sequence"/>
</dbReference>
<reference evidence="1 2" key="1">
    <citation type="submission" date="2024-09" db="EMBL/GenBank/DDBJ databases">
        <title>Floridaenema gen nov. (Aerosakkonemataceae, Aerosakkonematales ord. nov., Cyanobacteria) from benthic tropical and subtropical fresh waters, with the description of four new species.</title>
        <authorList>
            <person name="Moretto J.A."/>
            <person name="Berthold D.E."/>
            <person name="Lefler F.W."/>
            <person name="Huang I.-S."/>
            <person name="Laughinghouse H. IV."/>
        </authorList>
    </citation>
    <scope>NUCLEOTIDE SEQUENCE [LARGE SCALE GENOMIC DNA]</scope>
    <source>
        <strain evidence="1 2">BLCC-F50</strain>
    </source>
</reference>
<gene>
    <name evidence="1" type="ORF">ACE1CI_17045</name>
</gene>
<evidence type="ECO:0000313" key="1">
    <source>
        <dbReference type="EMBL" id="MFB2894618.1"/>
    </source>
</evidence>
<evidence type="ECO:0000313" key="2">
    <source>
        <dbReference type="Proteomes" id="UP001576784"/>
    </source>
</evidence>
<protein>
    <submittedName>
        <fullName evidence="1">Helix-turn-helix domain-containing protein</fullName>
    </submittedName>
</protein>
<accession>A0ABV4XTM7</accession>
<sequence length="167" mass="18892">MAPVHDPFSEAAINWNLERLYKDLSSAKGKPLTPVEELRLRGLLCGYSPAEIAETLDKDIKGVGVDLSKTIYNYVKTLLGKNSDEKIDNWRNITQWLEEAGYRTQVASEYQLNDGVSLKLLVKQANITLEKNQLILDINLRIVTPTTSESTIFQDIQVQNRENNGKE</sequence>
<comment type="caution">
    <text evidence="1">The sequence shown here is derived from an EMBL/GenBank/DDBJ whole genome shotgun (WGS) entry which is preliminary data.</text>
</comment>
<dbReference type="EMBL" id="JBHFNR010000121">
    <property type="protein sequence ID" value="MFB2894618.1"/>
    <property type="molecule type" value="Genomic_DNA"/>
</dbReference>
<proteinExistence type="predicted"/>